<proteinExistence type="predicted"/>
<gene>
    <name evidence="2" type="ORF">EVOR1521_LOCUS31185</name>
</gene>
<feature type="coiled-coil region" evidence="1">
    <location>
        <begin position="241"/>
        <end position="337"/>
    </location>
</feature>
<name>A0AA36JQ49_9DINO</name>
<accession>A0AA36JQ49</accession>
<dbReference type="Gene3D" id="3.10.129.110">
    <property type="entry name" value="Polyketide synthase dehydratase"/>
    <property type="match status" value="1"/>
</dbReference>
<keyword evidence="3" id="KW-1185">Reference proteome</keyword>
<evidence type="ECO:0000313" key="3">
    <source>
        <dbReference type="Proteomes" id="UP001178507"/>
    </source>
</evidence>
<dbReference type="InterPro" id="IPR042104">
    <property type="entry name" value="PKS_dehydratase_sf"/>
</dbReference>
<dbReference type="EMBL" id="CAUJNA010003813">
    <property type="protein sequence ID" value="CAJ1410350.1"/>
    <property type="molecule type" value="Genomic_DNA"/>
</dbReference>
<evidence type="ECO:0000256" key="1">
    <source>
        <dbReference type="SAM" id="Coils"/>
    </source>
</evidence>
<organism evidence="2 3">
    <name type="scientific">Effrenium voratum</name>
    <dbReference type="NCBI Taxonomy" id="2562239"/>
    <lineage>
        <taxon>Eukaryota</taxon>
        <taxon>Sar</taxon>
        <taxon>Alveolata</taxon>
        <taxon>Dinophyceae</taxon>
        <taxon>Suessiales</taxon>
        <taxon>Symbiodiniaceae</taxon>
        <taxon>Effrenium</taxon>
    </lineage>
</organism>
<reference evidence="2" key="1">
    <citation type="submission" date="2023-08" db="EMBL/GenBank/DDBJ databases">
        <authorList>
            <person name="Chen Y."/>
            <person name="Shah S."/>
            <person name="Dougan E. K."/>
            <person name="Thang M."/>
            <person name="Chan C."/>
        </authorList>
    </citation>
    <scope>NUCLEOTIDE SEQUENCE</scope>
</reference>
<sequence>MPRGPSLPDVAAAKLREARRLVRLQRSFDAERVAEDAKVLFERCEDAGGVASAKYLLVEAALLEERIEEARQVATEELAAAEKAKDGLREVAMLRALLLVSLAEGKPLDALELAAKAEAVLLKAAAATPNPQAAGELLLQVAQSHMAQGTTAAQQAALNAALQAVDHFSRAAEGQAGPFEADAWRAVLNARVVLGKFEDGIRAAEAAMVICVDCGDEVGQALCLLNISQAHLARGLPLKAKKAAEKALGQFQEQNSDLLAAEALDVLIQALVGQEQRKDALQRAKQELSAFLSSGDKWATPRMRGCLVKALMNMDKKKEALAEAERALESAQSLKSLRAMNEAMKPVAILNIQLGKVDKAKDLADELLRMSKQLGDLDGEAVATQLICKAVQERGVFEEKAALEREAEDLIIELKKAMTDRDGPRFKEVLEKCYENENVFTEDVEEIIGPVILTDPDGLYEFFLNNQPEKWKIDRADDRKFDAAQQFDRRLLYYVFRLGAMGYGPGFRLVKTDFRLGEPGQSSKAVGTLNLMENCPDWEERTAWHPGLLDCVLQVGAARVMTNDLQYKAKIETEEHRTVAT</sequence>
<comment type="caution">
    <text evidence="2">The sequence shown here is derived from an EMBL/GenBank/DDBJ whole genome shotgun (WGS) entry which is preliminary data.</text>
</comment>
<dbReference type="InterPro" id="IPR011990">
    <property type="entry name" value="TPR-like_helical_dom_sf"/>
</dbReference>
<dbReference type="SUPFAM" id="SSF48452">
    <property type="entry name" value="TPR-like"/>
    <property type="match status" value="1"/>
</dbReference>
<keyword evidence="1" id="KW-0175">Coiled coil</keyword>
<dbReference type="AlphaFoldDB" id="A0AA36JQ49"/>
<dbReference type="Proteomes" id="UP001178507">
    <property type="component" value="Unassembled WGS sequence"/>
</dbReference>
<evidence type="ECO:0000313" key="2">
    <source>
        <dbReference type="EMBL" id="CAJ1410350.1"/>
    </source>
</evidence>
<dbReference type="Gene3D" id="1.25.40.10">
    <property type="entry name" value="Tetratricopeptide repeat domain"/>
    <property type="match status" value="2"/>
</dbReference>
<feature type="coiled-coil region" evidence="1">
    <location>
        <begin position="60"/>
        <end position="91"/>
    </location>
</feature>
<protein>
    <submittedName>
        <fullName evidence="2">Uncharacterized protein</fullName>
    </submittedName>
</protein>